<gene>
    <name evidence="2" type="ORF">BTMF_LOCUS8935</name>
</gene>
<feature type="transmembrane region" description="Helical" evidence="1">
    <location>
        <begin position="15"/>
        <end position="34"/>
    </location>
</feature>
<dbReference type="Proteomes" id="UP000280834">
    <property type="component" value="Unassembled WGS sequence"/>
</dbReference>
<dbReference type="EMBL" id="UZAG01016671">
    <property type="protein sequence ID" value="VDO29975.1"/>
    <property type="molecule type" value="Genomic_DNA"/>
</dbReference>
<dbReference type="AlphaFoldDB" id="A0A0R3QT49"/>
<keyword evidence="1" id="KW-0472">Membrane</keyword>
<evidence type="ECO:0000313" key="4">
    <source>
        <dbReference type="WBParaSite" id="BTMF_0001090101-mRNA-1"/>
    </source>
</evidence>
<keyword evidence="1" id="KW-1133">Transmembrane helix</keyword>
<organism evidence="4">
    <name type="scientific">Brugia timori</name>
    <dbReference type="NCBI Taxonomy" id="42155"/>
    <lineage>
        <taxon>Eukaryota</taxon>
        <taxon>Metazoa</taxon>
        <taxon>Ecdysozoa</taxon>
        <taxon>Nematoda</taxon>
        <taxon>Chromadorea</taxon>
        <taxon>Rhabditida</taxon>
        <taxon>Spirurina</taxon>
        <taxon>Spiruromorpha</taxon>
        <taxon>Filarioidea</taxon>
        <taxon>Onchocercidae</taxon>
        <taxon>Brugia</taxon>
    </lineage>
</organism>
<reference evidence="4" key="1">
    <citation type="submission" date="2017-02" db="UniProtKB">
        <authorList>
            <consortium name="WormBaseParasite"/>
        </authorList>
    </citation>
    <scope>IDENTIFICATION</scope>
</reference>
<evidence type="ECO:0000256" key="1">
    <source>
        <dbReference type="SAM" id="Phobius"/>
    </source>
</evidence>
<evidence type="ECO:0000313" key="3">
    <source>
        <dbReference type="Proteomes" id="UP000280834"/>
    </source>
</evidence>
<accession>A0A0R3QT49</accession>
<protein>
    <submittedName>
        <fullName evidence="2 4">Uncharacterized protein</fullName>
    </submittedName>
</protein>
<dbReference type="WBParaSite" id="BTMF_0001090101-mRNA-1">
    <property type="protein sequence ID" value="BTMF_0001090101-mRNA-1"/>
    <property type="gene ID" value="BTMF_0001090101"/>
</dbReference>
<evidence type="ECO:0000313" key="2">
    <source>
        <dbReference type="EMBL" id="VDO29975.1"/>
    </source>
</evidence>
<proteinExistence type="predicted"/>
<name>A0A0R3QT49_9BILA</name>
<reference evidence="2 3" key="2">
    <citation type="submission" date="2018-11" db="EMBL/GenBank/DDBJ databases">
        <authorList>
            <consortium name="Pathogen Informatics"/>
        </authorList>
    </citation>
    <scope>NUCLEOTIDE SEQUENCE [LARGE SCALE GENOMIC DNA]</scope>
</reference>
<keyword evidence="1" id="KW-0812">Transmembrane</keyword>
<sequence length="38" mass="4221">MLKECGGLTSSKNPLHLAILISFFLLLGLCYHMLNSIE</sequence>
<keyword evidence="3" id="KW-1185">Reference proteome</keyword>